<evidence type="ECO:0000256" key="2">
    <source>
        <dbReference type="SAM" id="SignalP"/>
    </source>
</evidence>
<sequence>MFVTVCCFHFFYGPSVLQVPVTEVVCWASCRHRHIVHLSHLSEPSSSRLLPPVLPPLPTSSSSNLNSQLLLESKPFTPINSMEYIAKHIHHPPPTISIPFPLQPYTSLPYPLYVPCYAHPDLRGDVGTLDRQQRLLQRLVDDDGVSGSSGGADNGKGKKVDGAELECCLLDDLSSNTSQWS</sequence>
<dbReference type="WBParaSite" id="TTAC_0000586901-mRNA-1">
    <property type="protein sequence ID" value="TTAC_0000586901-mRNA-1"/>
    <property type="gene ID" value="TTAC_0000586901"/>
</dbReference>
<gene>
    <name evidence="3" type="ORF">TTAC_LOCUS5852</name>
</gene>
<name>A0A0R3WYM9_HYDTA</name>
<proteinExistence type="predicted"/>
<dbReference type="EMBL" id="UYWX01009369">
    <property type="protein sequence ID" value="VDM27805.1"/>
    <property type="molecule type" value="Genomic_DNA"/>
</dbReference>
<evidence type="ECO:0000313" key="4">
    <source>
        <dbReference type="Proteomes" id="UP000274429"/>
    </source>
</evidence>
<keyword evidence="2" id="KW-0732">Signal</keyword>
<dbReference type="AlphaFoldDB" id="A0A0R3WYM9"/>
<reference evidence="3 4" key="2">
    <citation type="submission" date="2018-11" db="EMBL/GenBank/DDBJ databases">
        <authorList>
            <consortium name="Pathogen Informatics"/>
        </authorList>
    </citation>
    <scope>NUCLEOTIDE SEQUENCE [LARGE SCALE GENOMIC DNA]</scope>
</reference>
<evidence type="ECO:0000256" key="1">
    <source>
        <dbReference type="SAM" id="MobiDB-lite"/>
    </source>
</evidence>
<evidence type="ECO:0000313" key="5">
    <source>
        <dbReference type="WBParaSite" id="TTAC_0000586901-mRNA-1"/>
    </source>
</evidence>
<evidence type="ECO:0000313" key="3">
    <source>
        <dbReference type="EMBL" id="VDM27805.1"/>
    </source>
</evidence>
<feature type="chain" id="PRO_5043133058" evidence="2">
    <location>
        <begin position="19"/>
        <end position="181"/>
    </location>
</feature>
<accession>A0A0R3WYM9</accession>
<feature type="region of interest" description="Disordered" evidence="1">
    <location>
        <begin position="140"/>
        <end position="159"/>
    </location>
</feature>
<feature type="signal peptide" evidence="2">
    <location>
        <begin position="1"/>
        <end position="18"/>
    </location>
</feature>
<protein>
    <submittedName>
        <fullName evidence="5">Expressed conserved protein</fullName>
    </submittedName>
</protein>
<organism evidence="5">
    <name type="scientific">Hydatigena taeniaeformis</name>
    <name type="common">Feline tapeworm</name>
    <name type="synonym">Taenia taeniaeformis</name>
    <dbReference type="NCBI Taxonomy" id="6205"/>
    <lineage>
        <taxon>Eukaryota</taxon>
        <taxon>Metazoa</taxon>
        <taxon>Spiralia</taxon>
        <taxon>Lophotrochozoa</taxon>
        <taxon>Platyhelminthes</taxon>
        <taxon>Cestoda</taxon>
        <taxon>Eucestoda</taxon>
        <taxon>Cyclophyllidea</taxon>
        <taxon>Taeniidae</taxon>
        <taxon>Hydatigera</taxon>
    </lineage>
</organism>
<dbReference type="Proteomes" id="UP000274429">
    <property type="component" value="Unassembled WGS sequence"/>
</dbReference>
<reference evidence="5" key="1">
    <citation type="submission" date="2017-02" db="UniProtKB">
        <authorList>
            <consortium name="WormBaseParasite"/>
        </authorList>
    </citation>
    <scope>IDENTIFICATION</scope>
</reference>
<keyword evidence="4" id="KW-1185">Reference proteome</keyword>